<feature type="coiled-coil region" evidence="5">
    <location>
        <begin position="142"/>
        <end position="169"/>
    </location>
</feature>
<sequence>MSGISFVLGSSKPSSIAGPKLAFGLKGAQKAKPLAVFQADSSDDEGDGAPDAKKQRTASNSTVGAAPPAPRDPEVQKVADKLAEFVSKNGRSFEEITRQRNPGDTPFKFLFEPSGPDFKYYEWKLRQYLGLGNGVGDSLAAMEAFTRLAAKHEESREEKEARVALLNETSFDRRRQVAVYKNDGTRGHHMQDFIPEEELAKFMTKANDPNAKAMAERVEANSKISADNKGYALLAKMGWKEGQGLGANASGMTAPIAAGGQGQEKLGLGAAAHGEVEEGDDAFETYRKRMMLGYKHRPNPLGNPRKAYY</sequence>
<evidence type="ECO:0000256" key="2">
    <source>
        <dbReference type="ARBA" id="ARBA00022664"/>
    </source>
</evidence>
<keyword evidence="10" id="KW-1185">Reference proteome</keyword>
<keyword evidence="2" id="KW-0507">mRNA processing</keyword>
<dbReference type="Gene3D" id="1.10.10.790">
    <property type="entry name" value="Surp module"/>
    <property type="match status" value="1"/>
</dbReference>
<dbReference type="GO" id="GO:0008380">
    <property type="term" value="P:RNA splicing"/>
    <property type="evidence" value="ECO:0007669"/>
    <property type="project" value="UniProtKB-KW"/>
</dbReference>
<dbReference type="GO" id="GO:0005654">
    <property type="term" value="C:nucleoplasm"/>
    <property type="evidence" value="ECO:0007669"/>
    <property type="project" value="TreeGrafter"/>
</dbReference>
<accession>A0AAW1Q126</accession>
<dbReference type="GO" id="GO:0003723">
    <property type="term" value="F:RNA binding"/>
    <property type="evidence" value="ECO:0007669"/>
    <property type="project" value="InterPro"/>
</dbReference>
<dbReference type="GO" id="GO:0006397">
    <property type="term" value="P:mRNA processing"/>
    <property type="evidence" value="ECO:0007669"/>
    <property type="project" value="UniProtKB-KW"/>
</dbReference>
<evidence type="ECO:0000256" key="4">
    <source>
        <dbReference type="ARBA" id="ARBA00023242"/>
    </source>
</evidence>
<keyword evidence="5" id="KW-0175">Coiled coil</keyword>
<keyword evidence="4" id="KW-0539">Nucleus</keyword>
<comment type="caution">
    <text evidence="9">The sequence shown here is derived from an EMBL/GenBank/DDBJ whole genome shotgun (WGS) entry which is preliminary data.</text>
</comment>
<evidence type="ECO:0000256" key="6">
    <source>
        <dbReference type="SAM" id="MobiDB-lite"/>
    </source>
</evidence>
<dbReference type="InterPro" id="IPR000061">
    <property type="entry name" value="Surp"/>
</dbReference>
<comment type="subcellular location">
    <subcellularLocation>
        <location evidence="1">Nucleus</location>
    </subcellularLocation>
</comment>
<dbReference type="EMBL" id="JALJOR010000007">
    <property type="protein sequence ID" value="KAK9814648.1"/>
    <property type="molecule type" value="Genomic_DNA"/>
</dbReference>
<dbReference type="SUPFAM" id="SSF109905">
    <property type="entry name" value="Surp module (SWAP domain)"/>
    <property type="match status" value="1"/>
</dbReference>
<dbReference type="InterPro" id="IPR000467">
    <property type="entry name" value="G_patch_dom"/>
</dbReference>
<dbReference type="AlphaFoldDB" id="A0AAW1Q126"/>
<dbReference type="PROSITE" id="PS50128">
    <property type="entry name" value="SURP"/>
    <property type="match status" value="1"/>
</dbReference>
<keyword evidence="3" id="KW-0508">mRNA splicing</keyword>
<feature type="domain" description="G-patch" evidence="8">
    <location>
        <begin position="226"/>
        <end position="273"/>
    </location>
</feature>
<dbReference type="Pfam" id="PF01585">
    <property type="entry name" value="G-patch"/>
    <property type="match status" value="1"/>
</dbReference>
<evidence type="ECO:0008006" key="11">
    <source>
        <dbReference type="Google" id="ProtNLM"/>
    </source>
</evidence>
<dbReference type="InterPro" id="IPR040169">
    <property type="entry name" value="SUGP1/2"/>
</dbReference>
<evidence type="ECO:0000256" key="1">
    <source>
        <dbReference type="ARBA" id="ARBA00004123"/>
    </source>
</evidence>
<feature type="region of interest" description="Disordered" evidence="6">
    <location>
        <begin position="1"/>
        <end position="20"/>
    </location>
</feature>
<proteinExistence type="predicted"/>
<dbReference type="PROSITE" id="PS50174">
    <property type="entry name" value="G_PATCH"/>
    <property type="match status" value="1"/>
</dbReference>
<evidence type="ECO:0000313" key="10">
    <source>
        <dbReference type="Proteomes" id="UP001489004"/>
    </source>
</evidence>
<evidence type="ECO:0000259" key="7">
    <source>
        <dbReference type="PROSITE" id="PS50128"/>
    </source>
</evidence>
<dbReference type="PANTHER" id="PTHR23340">
    <property type="entry name" value="ARGININE/SERINE RICH SPLICING FACTOR SF4/14"/>
    <property type="match status" value="1"/>
</dbReference>
<protein>
    <recommendedName>
        <fullName evidence="11">SURP and G-patch domain-containing protein 1-like protein</fullName>
    </recommendedName>
</protein>
<dbReference type="PANTHER" id="PTHR23340:SF0">
    <property type="entry name" value="SURP AND G-PATCH DOMAIN-CONTAINING PROTEIN 1 ISOFORM X1"/>
    <property type="match status" value="1"/>
</dbReference>
<dbReference type="Pfam" id="PF01805">
    <property type="entry name" value="Surp"/>
    <property type="match status" value="1"/>
</dbReference>
<dbReference type="SMART" id="SM00443">
    <property type="entry name" value="G_patch"/>
    <property type="match status" value="1"/>
</dbReference>
<dbReference type="SMART" id="SM00648">
    <property type="entry name" value="SWAP"/>
    <property type="match status" value="1"/>
</dbReference>
<evidence type="ECO:0000256" key="5">
    <source>
        <dbReference type="SAM" id="Coils"/>
    </source>
</evidence>
<organism evidence="9 10">
    <name type="scientific">[Myrmecia] bisecta</name>
    <dbReference type="NCBI Taxonomy" id="41462"/>
    <lineage>
        <taxon>Eukaryota</taxon>
        <taxon>Viridiplantae</taxon>
        <taxon>Chlorophyta</taxon>
        <taxon>core chlorophytes</taxon>
        <taxon>Trebouxiophyceae</taxon>
        <taxon>Trebouxiales</taxon>
        <taxon>Trebouxiaceae</taxon>
        <taxon>Myrmecia</taxon>
    </lineage>
</organism>
<gene>
    <name evidence="9" type="ORF">WJX72_009237</name>
</gene>
<reference evidence="9 10" key="1">
    <citation type="journal article" date="2024" name="Nat. Commun.">
        <title>Phylogenomics reveals the evolutionary origins of lichenization in chlorophyte algae.</title>
        <authorList>
            <person name="Puginier C."/>
            <person name="Libourel C."/>
            <person name="Otte J."/>
            <person name="Skaloud P."/>
            <person name="Haon M."/>
            <person name="Grisel S."/>
            <person name="Petersen M."/>
            <person name="Berrin J.G."/>
            <person name="Delaux P.M."/>
            <person name="Dal Grande F."/>
            <person name="Keller J."/>
        </authorList>
    </citation>
    <scope>NUCLEOTIDE SEQUENCE [LARGE SCALE GENOMIC DNA]</scope>
    <source>
        <strain evidence="9 10">SAG 2043</strain>
    </source>
</reference>
<feature type="domain" description="SURP motif" evidence="7">
    <location>
        <begin position="78"/>
        <end position="121"/>
    </location>
</feature>
<feature type="region of interest" description="Disordered" evidence="6">
    <location>
        <begin position="36"/>
        <end position="75"/>
    </location>
</feature>
<evidence type="ECO:0000259" key="8">
    <source>
        <dbReference type="PROSITE" id="PS50174"/>
    </source>
</evidence>
<dbReference type="Proteomes" id="UP001489004">
    <property type="component" value="Unassembled WGS sequence"/>
</dbReference>
<evidence type="ECO:0000313" key="9">
    <source>
        <dbReference type="EMBL" id="KAK9814648.1"/>
    </source>
</evidence>
<evidence type="ECO:0000256" key="3">
    <source>
        <dbReference type="ARBA" id="ARBA00023187"/>
    </source>
</evidence>
<name>A0AAW1Q126_9CHLO</name>
<dbReference type="InterPro" id="IPR035967">
    <property type="entry name" value="SWAP/Surp_sf"/>
</dbReference>